<evidence type="ECO:0000256" key="2">
    <source>
        <dbReference type="SAM" id="SignalP"/>
    </source>
</evidence>
<dbReference type="EMBL" id="CP064782">
    <property type="protein sequence ID" value="QWT50206.1"/>
    <property type="molecule type" value="Genomic_DNA"/>
</dbReference>
<dbReference type="AlphaFoldDB" id="A0A975XVU2"/>
<dbReference type="InterPro" id="IPR010131">
    <property type="entry name" value="MdtP/NodT-like"/>
</dbReference>
<keyword evidence="2" id="KW-0732">Signal</keyword>
<gene>
    <name evidence="3" type="ORF">Azoinq_06360</name>
</gene>
<protein>
    <submittedName>
        <fullName evidence="3">TolC family protein</fullName>
    </submittedName>
</protein>
<feature type="chain" id="PRO_5038076777" evidence="2">
    <location>
        <begin position="22"/>
        <end position="416"/>
    </location>
</feature>
<name>A0A975XVU2_9RHOO</name>
<dbReference type="PANTHER" id="PTHR30203">
    <property type="entry name" value="OUTER MEMBRANE CATION EFFLUX PROTEIN"/>
    <property type="match status" value="1"/>
</dbReference>
<dbReference type="RefSeq" id="WP_216130847.1">
    <property type="nucleotide sequence ID" value="NZ_CP064782.1"/>
</dbReference>
<evidence type="ECO:0000313" key="3">
    <source>
        <dbReference type="EMBL" id="QWT50206.1"/>
    </source>
</evidence>
<dbReference type="Proteomes" id="UP000683428">
    <property type="component" value="Chromosome"/>
</dbReference>
<dbReference type="InterPro" id="IPR003423">
    <property type="entry name" value="OMP_efflux"/>
</dbReference>
<organism evidence="3 4">
    <name type="scientific">Azospira inquinata</name>
    <dbReference type="NCBI Taxonomy" id="2785627"/>
    <lineage>
        <taxon>Bacteria</taxon>
        <taxon>Pseudomonadati</taxon>
        <taxon>Pseudomonadota</taxon>
        <taxon>Betaproteobacteria</taxon>
        <taxon>Rhodocyclales</taxon>
        <taxon>Rhodocyclaceae</taxon>
        <taxon>Azospira</taxon>
    </lineage>
</organism>
<dbReference type="GO" id="GO:0015562">
    <property type="term" value="F:efflux transmembrane transporter activity"/>
    <property type="evidence" value="ECO:0007669"/>
    <property type="project" value="InterPro"/>
</dbReference>
<evidence type="ECO:0000313" key="4">
    <source>
        <dbReference type="Proteomes" id="UP000683428"/>
    </source>
</evidence>
<comment type="similarity">
    <text evidence="1">Belongs to the outer membrane factor (OMF) (TC 1.B.17) family.</text>
</comment>
<feature type="signal peptide" evidence="2">
    <location>
        <begin position="1"/>
        <end position="21"/>
    </location>
</feature>
<proteinExistence type="inferred from homology"/>
<accession>A0A975XVU2</accession>
<dbReference type="PANTHER" id="PTHR30203:SF24">
    <property type="entry name" value="BLR4935 PROTEIN"/>
    <property type="match status" value="1"/>
</dbReference>
<dbReference type="KEGG" id="aiq:Azoinq_06360"/>
<sequence length="416" mass="45594">MKPRFIPTTLAALLLAGSAFAARADNYGLEQLLRLAATSNPGLQAARDSVQAARSDVVSAGAFPNPEIEYLGGNARARTPGTNAGHSDSVTLTQRLDLPPVRSARIDVADAGLAATHAASRSYESELAARIKLAYYELIRRQAEQKAAREDLSLIEAIRNRVRVRVETGEAPRYELIKADAELLNAQKALQSAQLRGEQAKAMLRQAVGAALPPDFNVVPTTDPAPPAALEALRQTMLKNSPDLAQTRAEADRSQRQLELERRLRLPEVALKATRDTDPDLRTNKVGVAVTIPLWDRRSGPIGSAVANLSRARNRLTDQEFAQQRALENAYQQYQIANSQVSALEQGILRQAESALKVAEAAYRFGERGILDYLDAQRVYRSARNELITARYELRAALVDIDRLVGTPLTPRPQEQ</sequence>
<evidence type="ECO:0000256" key="1">
    <source>
        <dbReference type="ARBA" id="ARBA00007613"/>
    </source>
</evidence>
<keyword evidence="4" id="KW-1185">Reference proteome</keyword>
<dbReference type="Pfam" id="PF02321">
    <property type="entry name" value="OEP"/>
    <property type="match status" value="2"/>
</dbReference>
<reference evidence="3" key="1">
    <citation type="submission" date="2020-11" db="EMBL/GenBank/DDBJ databases">
        <title>Azospira inquinata sp. nov.</title>
        <authorList>
            <person name="Moe W.M."/>
            <person name="Mikes M.C."/>
        </authorList>
    </citation>
    <scope>NUCLEOTIDE SEQUENCE</scope>
    <source>
        <strain evidence="3">Azo-3</strain>
    </source>
</reference>